<comment type="caution">
    <text evidence="1">The sequence shown here is derived from an EMBL/GenBank/DDBJ whole genome shotgun (WGS) entry which is preliminary data.</text>
</comment>
<gene>
    <name evidence="1" type="ORF">C3430_00030</name>
</gene>
<reference evidence="1 2" key="1">
    <citation type="submission" date="2018-01" db="EMBL/GenBank/DDBJ databases">
        <title>Complete genome sequences of 14 Citrobacter spp. isolated from plant in Canada.</title>
        <authorList>
            <person name="Bhandare S.G."/>
            <person name="Colavecchio A."/>
            <person name="Jeukens J."/>
            <person name="Emond-Rheault J.-G."/>
            <person name="Freschi L."/>
            <person name="Hamel J."/>
            <person name="Kukavica-Ibrulj I."/>
            <person name="Levesque R."/>
            <person name="Goodridge L."/>
        </authorList>
    </citation>
    <scope>NUCLEOTIDE SEQUENCE [LARGE SCALE GENOMIC DNA]</scope>
    <source>
        <strain evidence="1 2">S1285</strain>
    </source>
</reference>
<dbReference type="OrthoDB" id="6539751at2"/>
<evidence type="ECO:0000313" key="2">
    <source>
        <dbReference type="Proteomes" id="UP000237003"/>
    </source>
</evidence>
<name>A0A2S4S127_CITAM</name>
<evidence type="ECO:0000313" key="1">
    <source>
        <dbReference type="EMBL" id="POU67532.1"/>
    </source>
</evidence>
<organism evidence="1 2">
    <name type="scientific">Citrobacter amalonaticus</name>
    <dbReference type="NCBI Taxonomy" id="35703"/>
    <lineage>
        <taxon>Bacteria</taxon>
        <taxon>Pseudomonadati</taxon>
        <taxon>Pseudomonadota</taxon>
        <taxon>Gammaproteobacteria</taxon>
        <taxon>Enterobacterales</taxon>
        <taxon>Enterobacteriaceae</taxon>
        <taxon>Citrobacter</taxon>
    </lineage>
</organism>
<dbReference type="EMBL" id="PQLX01000001">
    <property type="protein sequence ID" value="POU67532.1"/>
    <property type="molecule type" value="Genomic_DNA"/>
</dbReference>
<dbReference type="AlphaFoldDB" id="A0A2S4S127"/>
<dbReference type="Proteomes" id="UP000237003">
    <property type="component" value="Unassembled WGS sequence"/>
</dbReference>
<proteinExistence type="predicted"/>
<dbReference type="RefSeq" id="WP_103779553.1">
    <property type="nucleotide sequence ID" value="NZ_PQLX01000001.1"/>
</dbReference>
<accession>A0A2S4S127</accession>
<sequence>MNRSEFEKLTDGIIGEAVFSLLKRKGPVNNKALIVELSNMETIESDPHRRAAIKSIITEIKTMLSERDKAERKKAISKNGTTGNVLPLFGARQQQGMKKIH</sequence>
<protein>
    <submittedName>
        <fullName evidence="1">Uncharacterized protein</fullName>
    </submittedName>
</protein>